<organism evidence="1 2">
    <name type="scientific">Protopolystoma xenopodis</name>
    <dbReference type="NCBI Taxonomy" id="117903"/>
    <lineage>
        <taxon>Eukaryota</taxon>
        <taxon>Metazoa</taxon>
        <taxon>Spiralia</taxon>
        <taxon>Lophotrochozoa</taxon>
        <taxon>Platyhelminthes</taxon>
        <taxon>Monogenea</taxon>
        <taxon>Polyopisthocotylea</taxon>
        <taxon>Polystomatidea</taxon>
        <taxon>Polystomatidae</taxon>
        <taxon>Protopolystoma</taxon>
    </lineage>
</organism>
<dbReference type="AlphaFoldDB" id="A0A3S5AP60"/>
<comment type="caution">
    <text evidence="1">The sequence shown here is derived from an EMBL/GenBank/DDBJ whole genome shotgun (WGS) entry which is preliminary data.</text>
</comment>
<gene>
    <name evidence="1" type="ORF">PXEA_LOCUS27814</name>
</gene>
<keyword evidence="2" id="KW-1185">Reference proteome</keyword>
<sequence>MLDPAERQRLFIFQTPITQPIFVVRAPVPWHLSKKRAKEFCERSLFVSSQVSLGLQQLWCQK</sequence>
<dbReference type="Proteomes" id="UP000784294">
    <property type="component" value="Unassembled WGS sequence"/>
</dbReference>
<evidence type="ECO:0000313" key="2">
    <source>
        <dbReference type="Proteomes" id="UP000784294"/>
    </source>
</evidence>
<dbReference type="EMBL" id="CAAALY010247531">
    <property type="protein sequence ID" value="VEL34374.1"/>
    <property type="molecule type" value="Genomic_DNA"/>
</dbReference>
<name>A0A3S5AP60_9PLAT</name>
<accession>A0A3S5AP60</accession>
<protein>
    <submittedName>
        <fullName evidence="1">Uncharacterized protein</fullName>
    </submittedName>
</protein>
<evidence type="ECO:0000313" key="1">
    <source>
        <dbReference type="EMBL" id="VEL34374.1"/>
    </source>
</evidence>
<reference evidence="1" key="1">
    <citation type="submission" date="2018-11" db="EMBL/GenBank/DDBJ databases">
        <authorList>
            <consortium name="Pathogen Informatics"/>
        </authorList>
    </citation>
    <scope>NUCLEOTIDE SEQUENCE</scope>
</reference>
<dbReference type="OrthoDB" id="6286086at2759"/>
<proteinExistence type="predicted"/>